<dbReference type="HOGENOM" id="CLU_063440_1_2_11"/>
<reference evidence="4" key="1">
    <citation type="submission" date="2009-09" db="EMBL/GenBank/DDBJ databases">
        <title>The complete genome of Nakamurella multipartita DSM 44233.</title>
        <authorList>
            <consortium name="US DOE Joint Genome Institute (JGI-PGF)"/>
            <person name="Lucas S."/>
            <person name="Copeland A."/>
            <person name="Lapidus A."/>
            <person name="Glavina del Rio T."/>
            <person name="Dalin E."/>
            <person name="Tice H."/>
            <person name="Bruce D."/>
            <person name="Goodwin L."/>
            <person name="Pitluck S."/>
            <person name="Kyrpides N."/>
            <person name="Mavromatis K."/>
            <person name="Ivanova N."/>
            <person name="Ovchinnikova G."/>
            <person name="Sims D."/>
            <person name="Meincke L."/>
            <person name="Brettin T."/>
            <person name="Detter J.C."/>
            <person name="Han C."/>
            <person name="Larimer F."/>
            <person name="Land M."/>
            <person name="Hauser L."/>
            <person name="Markowitz V."/>
            <person name="Cheng J.-F."/>
            <person name="Hugenholtz P."/>
            <person name="Woyke T."/>
            <person name="Wu D."/>
            <person name="Klenk H.-P."/>
            <person name="Eisen J.A."/>
        </authorList>
    </citation>
    <scope>NUCLEOTIDE SEQUENCE [LARGE SCALE GENOMIC DNA]</scope>
    <source>
        <strain evidence="4">ATCC 700099 / DSM 44233 / CIP 104796 / JCM 9543 / NBRC 105858 / Y-104</strain>
    </source>
</reference>
<protein>
    <submittedName>
        <fullName evidence="3">Transcriptional regulator, PadR-like family</fullName>
    </submittedName>
</protein>
<dbReference type="Gene3D" id="1.10.10.10">
    <property type="entry name" value="Winged helix-like DNA-binding domain superfamily/Winged helix DNA-binding domain"/>
    <property type="match status" value="1"/>
</dbReference>
<dbReference type="Proteomes" id="UP000002218">
    <property type="component" value="Chromosome"/>
</dbReference>
<evidence type="ECO:0000313" key="3">
    <source>
        <dbReference type="EMBL" id="ACV80132.1"/>
    </source>
</evidence>
<sequence length="263" mass="27571">MTSSACGSSGAWDLPGMLRKALMDTGLGGPGGPFGPPGAAREGGPRPGPGPRGPGHRGGPWGGGRKWDWGPGSWDPWSGGPGGGRGSRGRAGRGDVRSAVLALLVDQPMHGYQIIQEIERRSHGAWKPSPGSVYPTLQQLEDEGLVRAEELDGRRVYRLTEDGRRVTAEKAQEFAGMWDAFAPREDDTQIGDLVFQVGAAFVHVMRTGNPEQIAQARKVLARTRGDLYRILGGPDGDGPTGDGADDGAPDAGADGPDHEPGRS</sequence>
<evidence type="ECO:0000256" key="1">
    <source>
        <dbReference type="SAM" id="MobiDB-lite"/>
    </source>
</evidence>
<name>C8XGD0_NAKMY</name>
<dbReference type="CDD" id="cd00090">
    <property type="entry name" value="HTH_ARSR"/>
    <property type="match status" value="1"/>
</dbReference>
<reference evidence="3 4" key="2">
    <citation type="journal article" date="2010" name="Stand. Genomic Sci.">
        <title>Complete genome sequence of Nakamurella multipartita type strain (Y-104).</title>
        <authorList>
            <person name="Tice H."/>
            <person name="Mayilraj S."/>
            <person name="Sims D."/>
            <person name="Lapidus A."/>
            <person name="Nolan M."/>
            <person name="Lucas S."/>
            <person name="Glavina Del Rio T."/>
            <person name="Copeland A."/>
            <person name="Cheng J.F."/>
            <person name="Meincke L."/>
            <person name="Bruce D."/>
            <person name="Goodwin L."/>
            <person name="Pitluck S."/>
            <person name="Ivanova N."/>
            <person name="Mavromatis K."/>
            <person name="Ovchinnikova G."/>
            <person name="Pati A."/>
            <person name="Chen A."/>
            <person name="Palaniappan K."/>
            <person name="Land M."/>
            <person name="Hauser L."/>
            <person name="Chang Y.J."/>
            <person name="Jeffries C.D."/>
            <person name="Detter J.C."/>
            <person name="Brettin T."/>
            <person name="Rohde M."/>
            <person name="Goker M."/>
            <person name="Bristow J."/>
            <person name="Eisen J.A."/>
            <person name="Markowitz V."/>
            <person name="Hugenholtz P."/>
            <person name="Kyrpides N.C."/>
            <person name="Klenk H.P."/>
            <person name="Chen F."/>
        </authorList>
    </citation>
    <scope>NUCLEOTIDE SEQUENCE [LARGE SCALE GENOMIC DNA]</scope>
    <source>
        <strain evidence="4">ATCC 700099 / DSM 44233 / CIP 104796 / JCM 9543 / NBRC 105858 / Y-104</strain>
    </source>
</reference>
<accession>C8XGD0</accession>
<gene>
    <name evidence="3" type="ordered locus">Namu_3835</name>
</gene>
<evidence type="ECO:0000313" key="4">
    <source>
        <dbReference type="Proteomes" id="UP000002218"/>
    </source>
</evidence>
<feature type="domain" description="Transcription regulator PadR N-terminal" evidence="2">
    <location>
        <begin position="100"/>
        <end position="168"/>
    </location>
</feature>
<dbReference type="eggNOG" id="COG1695">
    <property type="taxonomic scope" value="Bacteria"/>
</dbReference>
<dbReference type="KEGG" id="nml:Namu_3835"/>
<dbReference type="InterPro" id="IPR011991">
    <property type="entry name" value="ArsR-like_HTH"/>
</dbReference>
<dbReference type="Pfam" id="PF03551">
    <property type="entry name" value="PadR"/>
    <property type="match status" value="1"/>
</dbReference>
<dbReference type="InterPro" id="IPR036388">
    <property type="entry name" value="WH-like_DNA-bd_sf"/>
</dbReference>
<organism evidence="3 4">
    <name type="scientific">Nakamurella multipartita (strain ATCC 700099 / DSM 44233 / CIP 104796 / JCM 9543 / NBRC 105858 / Y-104)</name>
    <name type="common">Microsphaera multipartita</name>
    <dbReference type="NCBI Taxonomy" id="479431"/>
    <lineage>
        <taxon>Bacteria</taxon>
        <taxon>Bacillati</taxon>
        <taxon>Actinomycetota</taxon>
        <taxon>Actinomycetes</taxon>
        <taxon>Nakamurellales</taxon>
        <taxon>Nakamurellaceae</taxon>
        <taxon>Nakamurella</taxon>
    </lineage>
</organism>
<dbReference type="InterPro" id="IPR036390">
    <property type="entry name" value="WH_DNA-bd_sf"/>
</dbReference>
<feature type="region of interest" description="Disordered" evidence="1">
    <location>
        <begin position="23"/>
        <end position="92"/>
    </location>
</feature>
<dbReference type="PANTHER" id="PTHR43252:SF2">
    <property type="entry name" value="TRANSCRIPTION REGULATOR, PADR-LIKE FAMILY"/>
    <property type="match status" value="1"/>
</dbReference>
<dbReference type="STRING" id="479431.Namu_3835"/>
<keyword evidence="4" id="KW-1185">Reference proteome</keyword>
<feature type="region of interest" description="Disordered" evidence="1">
    <location>
        <begin position="230"/>
        <end position="263"/>
    </location>
</feature>
<proteinExistence type="predicted"/>
<dbReference type="AlphaFoldDB" id="C8XGD0"/>
<dbReference type="PANTHER" id="PTHR43252">
    <property type="entry name" value="TRANSCRIPTIONAL REGULATOR YQJI"/>
    <property type="match status" value="1"/>
</dbReference>
<dbReference type="InParanoid" id="C8XGD0"/>
<dbReference type="OrthoDB" id="1683430at2"/>
<feature type="compositionally biased region" description="Low complexity" evidence="1">
    <location>
        <begin position="69"/>
        <end position="78"/>
    </location>
</feature>
<dbReference type="SUPFAM" id="SSF46785">
    <property type="entry name" value="Winged helix' DNA-binding domain"/>
    <property type="match status" value="1"/>
</dbReference>
<dbReference type="RefSeq" id="WP_015748959.1">
    <property type="nucleotide sequence ID" value="NC_013235.1"/>
</dbReference>
<dbReference type="InterPro" id="IPR005149">
    <property type="entry name" value="Tscrpt_reg_PadR_N"/>
</dbReference>
<evidence type="ECO:0000259" key="2">
    <source>
        <dbReference type="Pfam" id="PF03551"/>
    </source>
</evidence>
<dbReference type="EMBL" id="CP001737">
    <property type="protein sequence ID" value="ACV80132.1"/>
    <property type="molecule type" value="Genomic_DNA"/>
</dbReference>